<keyword evidence="5" id="KW-0862">Zinc</keyword>
<feature type="domain" description="C2H2-type" evidence="9">
    <location>
        <begin position="1346"/>
        <end position="1374"/>
    </location>
</feature>
<feature type="region of interest" description="Disordered" evidence="8">
    <location>
        <begin position="1277"/>
        <end position="1334"/>
    </location>
</feature>
<evidence type="ECO:0000313" key="10">
    <source>
        <dbReference type="EMBL" id="KAJ8873557.1"/>
    </source>
</evidence>
<feature type="domain" description="C2H2-type" evidence="9">
    <location>
        <begin position="726"/>
        <end position="754"/>
    </location>
</feature>
<feature type="domain" description="C2H2-type" evidence="9">
    <location>
        <begin position="1010"/>
        <end position="1039"/>
    </location>
</feature>
<sequence>MGNAVNTEGQLRSVAGSAAHATSHRGESGCTFHKLRKAWAPAPKRVVSFLDGSRQICLPSRCYVPPAEVYSHSRRSSNEATRPSPVCSPPCLERNEDSVGNLADCKPEKELVDSDSSSRETVRILTRRRLNRSPMHACKVCSRTFVSWSQLNVHSRSHASDAEGQSEPRQPFTCDLCCKSYALPKHLWTHVSMAHRGDPAITCNLCQRVCMSQARLDEHRHASHSLEEAEPEPRMHMQAMLNMLLSQREALQHACASCEQVFASEVELKRHVTSQQCMVVRKQLAEMSLLKQTLLNSRRDSAEMRVRKRSLSSDFLEELCLEPSTRKKQVSATDQNGHSGNRRKNSRPRKIARDRTVNICEEAHCEEQFTCDVCLVVFQTSGELADHKVIHESVEEVGDAGTCSDKPFTCLLCDKSFSVRQSLSRHLLACHGIDPQEVTNTLKKQIVSNASTDVRKPNISCTDDTAAVTMGSMEFADDQSNKNFYSCEVCIREFNDRSSLWLHMLYAHKEQAMYACGICLKVCMNNSHLMTHWKEHGNVVEQRRYVCQICGRQHDTRKKLVIHVGVHCLDNGQGGTYDPEAIVLQNHAFYNPEQKAKDAEGGVDGNSPECKPEVQTSREAANDFTCEVCYKVFLSEEKLVKHKKNSHKEETSSNTYRGTYQLFFVCELCGSSHHSKSERWRHVYKCHGGEAILRCDRGSCGKVFTTRALRHEHCTNHHQLQGDIPNTCEVCGKLWGSRVDFWKHMMGVHSDLVPLTCGVCLKILCDVPELKAHVKKKHSPLMGDFCCEICGRSYSNKSKMSRHRKIHEVSENSEHLEKSVMSIKKPSKLITGKNESKPCLPKLLCDMCPEQQFTSLSQLAQHRRNVHSLFPCDICTKFYGRTTHLLNHVRRKHKDEPQLSCPVCSKLCSSKVGVSLHIAKNHAPKEEEVKLKKKFPTFKTSKGTYGQKCSFCSKTFWKRLVYRKHMRGCRNKVVVDSSSIQKCELCNVTCSSKTKLLQHIRDQHPDHPNFTCNIVDCSRVMRSLAELELHLKMHTADVGMATCDVCGEVYDSEIKIWRHLYNSHRPRELEGLCGICLRALQTVEELRAHVEATHPGACEKPNTCKLCARTYTGAYKVLLHVAKCHSSYSVCKVCLEMFTDPSQLAAHAELHQDENNHDDDVDDAAAEDSQENSKAEQEAEEQSMVAVPEKRQLLESDEVKTAGKRPKRSYDCELCTRSFHSPSALSDHKKQFHVATPNEFKPYHCNTCFKHFSNKTSYWKHINSPSHASTRRMTVGTTNHGVQKQNELVESQEDSRASYAGSESFDSSHSLQGEENFDQESTHSPSRRRSETRKVYSVDAAVAGPYFCCLCGKKWPGRKHLWQHLIRNHRNEAAVTCGVCLTVCSDYRDLSRHLSVQHPDNFKGDGNNFTCRTCGRYHNARCKLLQHVLIHIVLGPGPEKQPPSLTEIIESRGIKDEGSPCEMSPQMFGDQALASHEQVEVLAVLDESGAENPDFLAADIELSCQHCDMSFDSLEELLKHQDVCQEGMLSVVNGGQSKEPQSLGGDGDLLEESQDSSSQSSLDNVGSPFDSCANDYVVRNSITNNDDDVLPANIDSEVFGDGTALQQELQLNDSALDCIDSGSCENVPRRDVETTEKSDGSPIGDGDMVERSYFEEDNSLGNLSYRSKECIRIGLPIGKKEDSSGREEGKKGIFMDSQSTKMHAYEVGAAVEVTFESDCRDDERCHMVSNGLADSEGSSVETAICELEPPRRAGEKVLLHQGNVANVSMDNLNSLDMLSMIESVDM</sequence>
<feature type="domain" description="C2H2-type" evidence="9">
    <location>
        <begin position="485"/>
        <end position="513"/>
    </location>
</feature>
<name>A0ABQ9GNE7_9NEOP</name>
<proteinExistence type="predicted"/>
<feature type="region of interest" description="Disordered" evidence="8">
    <location>
        <begin position="1629"/>
        <end position="1648"/>
    </location>
</feature>
<dbReference type="PROSITE" id="PS50157">
    <property type="entry name" value="ZINC_FINGER_C2H2_2"/>
    <property type="match status" value="16"/>
</dbReference>
<dbReference type="PANTHER" id="PTHR24376:SF235">
    <property type="entry name" value="C2H2-TYPE DOMAIN-CONTAINING PROTEIN"/>
    <property type="match status" value="1"/>
</dbReference>
<evidence type="ECO:0000256" key="7">
    <source>
        <dbReference type="PROSITE-ProRule" id="PRU00042"/>
    </source>
</evidence>
<feature type="domain" description="C2H2-type" evidence="9">
    <location>
        <begin position="785"/>
        <end position="812"/>
    </location>
</feature>
<feature type="region of interest" description="Disordered" evidence="8">
    <location>
        <begin position="326"/>
        <end position="351"/>
    </location>
</feature>
<evidence type="ECO:0000256" key="3">
    <source>
        <dbReference type="ARBA" id="ARBA00022737"/>
    </source>
</evidence>
<evidence type="ECO:0000256" key="6">
    <source>
        <dbReference type="ARBA" id="ARBA00023242"/>
    </source>
</evidence>
<accession>A0ABQ9GNE7</accession>
<dbReference type="InterPro" id="IPR013087">
    <property type="entry name" value="Znf_C2H2_type"/>
</dbReference>
<feature type="compositionally biased region" description="Polar residues" evidence="8">
    <location>
        <begin position="1277"/>
        <end position="1289"/>
    </location>
</feature>
<keyword evidence="3" id="KW-0677">Repeat</keyword>
<comment type="subcellular location">
    <subcellularLocation>
        <location evidence="1">Nucleus</location>
    </subcellularLocation>
</comment>
<protein>
    <recommendedName>
        <fullName evidence="9">C2H2-type domain-containing protein</fullName>
    </recommendedName>
</protein>
<feature type="domain" description="C2H2-type" evidence="9">
    <location>
        <begin position="545"/>
        <end position="572"/>
    </location>
</feature>
<feature type="domain" description="C2H2-type" evidence="9">
    <location>
        <begin position="172"/>
        <end position="200"/>
    </location>
</feature>
<feature type="compositionally biased region" description="Acidic residues" evidence="8">
    <location>
        <begin position="1156"/>
        <end position="1170"/>
    </location>
</feature>
<dbReference type="Gene3D" id="3.30.160.60">
    <property type="entry name" value="Classic Zinc Finger"/>
    <property type="match status" value="11"/>
</dbReference>
<feature type="compositionally biased region" description="Polar residues" evidence="8">
    <location>
        <begin position="330"/>
        <end position="339"/>
    </location>
</feature>
<comment type="caution">
    <text evidence="10">The sequence shown here is derived from an EMBL/GenBank/DDBJ whole genome shotgun (WGS) entry which is preliminary data.</text>
</comment>
<feature type="compositionally biased region" description="Basic and acidic residues" evidence="8">
    <location>
        <begin position="1629"/>
        <end position="1639"/>
    </location>
</feature>
<feature type="compositionally biased region" description="Polar residues" evidence="8">
    <location>
        <begin position="1304"/>
        <end position="1313"/>
    </location>
</feature>
<feature type="domain" description="C2H2-type" evidence="9">
    <location>
        <begin position="408"/>
        <end position="431"/>
    </location>
</feature>
<dbReference type="Proteomes" id="UP001159363">
    <property type="component" value="Chromosome 9"/>
</dbReference>
<feature type="domain" description="C2H2-type" evidence="9">
    <location>
        <begin position="369"/>
        <end position="396"/>
    </location>
</feature>
<keyword evidence="2" id="KW-0479">Metal-binding</keyword>
<dbReference type="InterPro" id="IPR036236">
    <property type="entry name" value="Znf_C2H2_sf"/>
</dbReference>
<dbReference type="PROSITE" id="PS00028">
    <property type="entry name" value="ZINC_FINGER_C2H2_1"/>
    <property type="match status" value="19"/>
</dbReference>
<feature type="domain" description="C2H2-type" evidence="9">
    <location>
        <begin position="624"/>
        <end position="652"/>
    </location>
</feature>
<evidence type="ECO:0000256" key="8">
    <source>
        <dbReference type="SAM" id="MobiDB-lite"/>
    </source>
</evidence>
<feature type="region of interest" description="Disordered" evidence="8">
    <location>
        <begin position="1154"/>
        <end position="1202"/>
    </location>
</feature>
<dbReference type="EMBL" id="JARBHB010000010">
    <property type="protein sequence ID" value="KAJ8873557.1"/>
    <property type="molecule type" value="Genomic_DNA"/>
</dbReference>
<keyword evidence="4 7" id="KW-0863">Zinc-finger</keyword>
<evidence type="ECO:0000256" key="5">
    <source>
        <dbReference type="ARBA" id="ARBA00022833"/>
    </source>
</evidence>
<feature type="domain" description="C2H2-type" evidence="9">
    <location>
        <begin position="136"/>
        <end position="163"/>
    </location>
</feature>
<gene>
    <name evidence="10" type="ORF">PR048_024375</name>
</gene>
<feature type="domain" description="C2H2-type" evidence="9">
    <location>
        <begin position="1409"/>
        <end position="1436"/>
    </location>
</feature>
<reference evidence="10 11" key="1">
    <citation type="submission" date="2023-02" db="EMBL/GenBank/DDBJ databases">
        <title>LHISI_Scaffold_Assembly.</title>
        <authorList>
            <person name="Stuart O.P."/>
            <person name="Cleave R."/>
            <person name="Magrath M.J.L."/>
            <person name="Mikheyev A.S."/>
        </authorList>
    </citation>
    <scope>NUCLEOTIDE SEQUENCE [LARGE SCALE GENOMIC DNA]</scope>
    <source>
        <strain evidence="10">Daus_M_001</strain>
        <tissue evidence="10">Leg muscle</tissue>
    </source>
</reference>
<keyword evidence="6" id="KW-0539">Nucleus</keyword>
<dbReference type="PANTHER" id="PTHR24376">
    <property type="entry name" value="ZINC FINGER PROTEIN"/>
    <property type="match status" value="1"/>
</dbReference>
<dbReference type="SMART" id="SM00355">
    <property type="entry name" value="ZnF_C2H2"/>
    <property type="match status" value="31"/>
</dbReference>
<evidence type="ECO:0000256" key="4">
    <source>
        <dbReference type="ARBA" id="ARBA00022771"/>
    </source>
</evidence>
<feature type="domain" description="C2H2-type" evidence="9">
    <location>
        <begin position="1129"/>
        <end position="1156"/>
    </location>
</feature>
<feature type="domain" description="C2H2-type" evidence="9">
    <location>
        <begin position="1210"/>
        <end position="1238"/>
    </location>
</feature>
<feature type="compositionally biased region" description="Basic and acidic residues" evidence="8">
    <location>
        <begin position="1188"/>
        <end position="1201"/>
    </location>
</feature>
<evidence type="ECO:0000259" key="9">
    <source>
        <dbReference type="PROSITE" id="PS50157"/>
    </source>
</evidence>
<feature type="compositionally biased region" description="Polar residues" evidence="8">
    <location>
        <begin position="1"/>
        <end position="10"/>
    </location>
</feature>
<dbReference type="SUPFAM" id="SSF57667">
    <property type="entry name" value="beta-beta-alpha zinc fingers"/>
    <property type="match status" value="9"/>
</dbReference>
<evidence type="ECO:0000256" key="1">
    <source>
        <dbReference type="ARBA" id="ARBA00004123"/>
    </source>
</evidence>
<evidence type="ECO:0000256" key="2">
    <source>
        <dbReference type="ARBA" id="ARBA00022723"/>
    </source>
</evidence>
<feature type="region of interest" description="Disordered" evidence="8">
    <location>
        <begin position="1"/>
        <end position="27"/>
    </location>
</feature>
<feature type="domain" description="C2H2-type" evidence="9">
    <location>
        <begin position="1243"/>
        <end position="1272"/>
    </location>
</feature>
<keyword evidence="11" id="KW-1185">Reference proteome</keyword>
<feature type="compositionally biased region" description="Basic residues" evidence="8">
    <location>
        <begin position="340"/>
        <end position="350"/>
    </location>
</feature>
<evidence type="ECO:0000313" key="11">
    <source>
        <dbReference type="Proteomes" id="UP001159363"/>
    </source>
</evidence>
<feature type="region of interest" description="Disordered" evidence="8">
    <location>
        <begin position="1533"/>
        <end position="1567"/>
    </location>
</feature>
<dbReference type="Pfam" id="PF00096">
    <property type="entry name" value="zf-C2H2"/>
    <property type="match status" value="1"/>
</dbReference>
<organism evidence="10 11">
    <name type="scientific">Dryococelus australis</name>
    <dbReference type="NCBI Taxonomy" id="614101"/>
    <lineage>
        <taxon>Eukaryota</taxon>
        <taxon>Metazoa</taxon>
        <taxon>Ecdysozoa</taxon>
        <taxon>Arthropoda</taxon>
        <taxon>Hexapoda</taxon>
        <taxon>Insecta</taxon>
        <taxon>Pterygota</taxon>
        <taxon>Neoptera</taxon>
        <taxon>Polyneoptera</taxon>
        <taxon>Phasmatodea</taxon>
        <taxon>Verophasmatodea</taxon>
        <taxon>Anareolatae</taxon>
        <taxon>Phasmatidae</taxon>
        <taxon>Eurycanthinae</taxon>
        <taxon>Dryococelus</taxon>
    </lineage>
</organism>
<feature type="domain" description="C2H2-type" evidence="9">
    <location>
        <begin position="870"/>
        <end position="898"/>
    </location>
</feature>